<keyword evidence="2" id="KW-1185">Reference proteome</keyword>
<protein>
    <submittedName>
        <fullName evidence="1">Uncharacterized protein</fullName>
    </submittedName>
</protein>
<evidence type="ECO:0000313" key="1">
    <source>
        <dbReference type="EMBL" id="MFC7279153.1"/>
    </source>
</evidence>
<gene>
    <name evidence="1" type="ORF">ACFQS1_34765</name>
</gene>
<organism evidence="1 2">
    <name type="scientific">Paractinoplanes rhizophilus</name>
    <dbReference type="NCBI Taxonomy" id="1416877"/>
    <lineage>
        <taxon>Bacteria</taxon>
        <taxon>Bacillati</taxon>
        <taxon>Actinomycetota</taxon>
        <taxon>Actinomycetes</taxon>
        <taxon>Micromonosporales</taxon>
        <taxon>Micromonosporaceae</taxon>
        <taxon>Paractinoplanes</taxon>
    </lineage>
</organism>
<sequence>MTSTALAGIIAALVLLLILSEIVAAVLPLILVLTFVPAPERESLARVLAALDSSRRLRLWTSLRFAVAVRRQEREVVRAARNPKHNPYAQLNEHFAGIPADAPVNEPYPCPELEKPR</sequence>
<comment type="caution">
    <text evidence="1">The sequence shown here is derived from an EMBL/GenBank/DDBJ whole genome shotgun (WGS) entry which is preliminary data.</text>
</comment>
<evidence type="ECO:0000313" key="2">
    <source>
        <dbReference type="Proteomes" id="UP001596548"/>
    </source>
</evidence>
<dbReference type="RefSeq" id="WP_378976263.1">
    <property type="nucleotide sequence ID" value="NZ_JBHTBJ010000044.1"/>
</dbReference>
<dbReference type="Proteomes" id="UP001596548">
    <property type="component" value="Unassembled WGS sequence"/>
</dbReference>
<accession>A0ABW2I2P3</accession>
<proteinExistence type="predicted"/>
<dbReference type="EMBL" id="JBHTBJ010000044">
    <property type="protein sequence ID" value="MFC7279153.1"/>
    <property type="molecule type" value="Genomic_DNA"/>
</dbReference>
<name>A0ABW2I2P3_9ACTN</name>
<reference evidence="2" key="1">
    <citation type="journal article" date="2019" name="Int. J. Syst. Evol. Microbiol.">
        <title>The Global Catalogue of Microorganisms (GCM) 10K type strain sequencing project: providing services to taxonomists for standard genome sequencing and annotation.</title>
        <authorList>
            <consortium name="The Broad Institute Genomics Platform"/>
            <consortium name="The Broad Institute Genome Sequencing Center for Infectious Disease"/>
            <person name="Wu L."/>
            <person name="Ma J."/>
        </authorList>
    </citation>
    <scope>NUCLEOTIDE SEQUENCE [LARGE SCALE GENOMIC DNA]</scope>
    <source>
        <strain evidence="2">XZYJT-10</strain>
    </source>
</reference>